<protein>
    <submittedName>
        <fullName evidence="2">Uncharacterized protein</fullName>
    </submittedName>
</protein>
<keyword evidence="1" id="KW-0472">Membrane</keyword>
<dbReference type="OrthoDB" id="480631at2"/>
<sequence>MQLKHYLTLGGIILGCMIGIVSIQQPKLQALTETGLNSSDYHRAEDLEKIKLDILKKAPTFGFSNLLASWTFLQFVQYYGDNEARKVTGYSLSPEYLEIITQNDPLFVDAYLRISPASSMNAGRPDRTVAIMNQGLKSLTPKIPYAHYVWLYKGVDELLFLGKNQQAKQSYQMAADWATQAKDDKIAKSATKTAQFLAENPDSKTAQVGAWFMVFVNSTDQETQLLAKNKIENLGGKLTIYADGRVSATPPEEN</sequence>
<keyword evidence="1" id="KW-1133">Transmembrane helix</keyword>
<keyword evidence="1" id="KW-0812">Transmembrane</keyword>
<proteinExistence type="predicted"/>
<dbReference type="EMBL" id="CP001291">
    <property type="protein sequence ID" value="ACK68729.1"/>
    <property type="molecule type" value="Genomic_DNA"/>
</dbReference>
<feature type="transmembrane region" description="Helical" evidence="1">
    <location>
        <begin position="6"/>
        <end position="23"/>
    </location>
</feature>
<dbReference type="RefSeq" id="WP_012597679.1">
    <property type="nucleotide sequence ID" value="NC_011729.1"/>
</dbReference>
<gene>
    <name evidence="2" type="ordered locus">PCC7424_0261</name>
</gene>
<keyword evidence="3" id="KW-1185">Reference proteome</keyword>
<dbReference type="AlphaFoldDB" id="B7KAQ7"/>
<dbReference type="STRING" id="65393.PCC7424_0261"/>
<evidence type="ECO:0000313" key="2">
    <source>
        <dbReference type="EMBL" id="ACK68729.1"/>
    </source>
</evidence>
<dbReference type="HOGENOM" id="CLU_086346_0_0_3"/>
<evidence type="ECO:0000313" key="3">
    <source>
        <dbReference type="Proteomes" id="UP000002384"/>
    </source>
</evidence>
<dbReference type="eggNOG" id="COG0457">
    <property type="taxonomic scope" value="Bacteria"/>
</dbReference>
<organism evidence="2 3">
    <name type="scientific">Gloeothece citriformis (strain PCC 7424)</name>
    <name type="common">Cyanothece sp. (strain PCC 7424)</name>
    <dbReference type="NCBI Taxonomy" id="65393"/>
    <lineage>
        <taxon>Bacteria</taxon>
        <taxon>Bacillati</taxon>
        <taxon>Cyanobacteriota</taxon>
        <taxon>Cyanophyceae</taxon>
        <taxon>Oscillatoriophycideae</taxon>
        <taxon>Chroococcales</taxon>
        <taxon>Aphanothecaceae</taxon>
        <taxon>Gloeothece</taxon>
        <taxon>Gloeothece citriformis</taxon>
    </lineage>
</organism>
<dbReference type="PROSITE" id="PS51257">
    <property type="entry name" value="PROKAR_LIPOPROTEIN"/>
    <property type="match status" value="1"/>
</dbReference>
<accession>B7KAQ7</accession>
<reference evidence="3" key="1">
    <citation type="journal article" date="2011" name="MBio">
        <title>Novel metabolic attributes of the genus Cyanothece, comprising a group of unicellular nitrogen-fixing Cyanobacteria.</title>
        <authorList>
            <person name="Bandyopadhyay A."/>
            <person name="Elvitigala T."/>
            <person name="Welsh E."/>
            <person name="Stockel J."/>
            <person name="Liberton M."/>
            <person name="Min H."/>
            <person name="Sherman L.A."/>
            <person name="Pakrasi H.B."/>
        </authorList>
    </citation>
    <scope>NUCLEOTIDE SEQUENCE [LARGE SCALE GENOMIC DNA]</scope>
    <source>
        <strain evidence="3">PCC 7424</strain>
    </source>
</reference>
<dbReference type="Proteomes" id="UP000002384">
    <property type="component" value="Chromosome"/>
</dbReference>
<name>B7KAQ7_GLOC7</name>
<dbReference type="KEGG" id="cyc:PCC7424_0261"/>
<evidence type="ECO:0000256" key="1">
    <source>
        <dbReference type="SAM" id="Phobius"/>
    </source>
</evidence>